<evidence type="ECO:0000256" key="1">
    <source>
        <dbReference type="SAM" id="MobiDB-lite"/>
    </source>
</evidence>
<dbReference type="AlphaFoldDB" id="A0A0G4GGR5"/>
<protein>
    <submittedName>
        <fullName evidence="2">Uncharacterized protein</fullName>
    </submittedName>
</protein>
<dbReference type="EMBL" id="CDMZ01001197">
    <property type="protein sequence ID" value="CEM28824.1"/>
    <property type="molecule type" value="Genomic_DNA"/>
</dbReference>
<dbReference type="VEuPathDB" id="CryptoDB:Cvel_21833"/>
<gene>
    <name evidence="2" type="ORF">Cvel_21833</name>
</gene>
<accession>A0A0G4GGR5</accession>
<feature type="region of interest" description="Disordered" evidence="1">
    <location>
        <begin position="46"/>
        <end position="92"/>
    </location>
</feature>
<reference evidence="2" key="1">
    <citation type="submission" date="2014-11" db="EMBL/GenBank/DDBJ databases">
        <authorList>
            <person name="Otto D Thomas"/>
            <person name="Naeem Raeece"/>
        </authorList>
    </citation>
    <scope>NUCLEOTIDE SEQUENCE</scope>
</reference>
<organism evidence="2">
    <name type="scientific">Chromera velia CCMP2878</name>
    <dbReference type="NCBI Taxonomy" id="1169474"/>
    <lineage>
        <taxon>Eukaryota</taxon>
        <taxon>Sar</taxon>
        <taxon>Alveolata</taxon>
        <taxon>Colpodellida</taxon>
        <taxon>Chromeraceae</taxon>
        <taxon>Chromera</taxon>
    </lineage>
</organism>
<proteinExistence type="predicted"/>
<sequence>MPAAADAPMSFATDSEGAIRSQDSQTDGIPKCSDHINVASCGTLTDGSRASATSRNANNTCNNTGSGCESDIDTENPSPTGETERDNHLSNGDPEICFAGLPRFEDSVFELIEVPDFSSHPVHVSGSSGKQKLTLTEYEGTATTAGAVGYSFVGTGTCVRLSLSTYGHEGTLSEVPSAGATSLSKLSVFFRDSHLCDDLTCCAAPEQGETPVASCFEGGREVELQTVEGGEYFTLISSVSHDFTLSFDTFAGPCVSCPEGHAHMRGDVDDNVCELEVEEEEKGEVVEIRWEEEEKEMARKRHEMELGTQSEMQEVQAMKNRSLFEGEGGTENVCTGPGVSCSARAEIMSK</sequence>
<feature type="compositionally biased region" description="Polar residues" evidence="1">
    <location>
        <begin position="46"/>
        <end position="67"/>
    </location>
</feature>
<feature type="region of interest" description="Disordered" evidence="1">
    <location>
        <begin position="1"/>
        <end position="30"/>
    </location>
</feature>
<evidence type="ECO:0000313" key="2">
    <source>
        <dbReference type="EMBL" id="CEM28824.1"/>
    </source>
</evidence>
<name>A0A0G4GGR5_9ALVE</name>